<feature type="domain" description="Immunity MXAN-0049 protein" evidence="1">
    <location>
        <begin position="48"/>
        <end position="179"/>
    </location>
</feature>
<protein>
    <recommendedName>
        <fullName evidence="1">Immunity MXAN-0049 protein domain-containing protein</fullName>
    </recommendedName>
</protein>
<dbReference type="InterPro" id="IPR012433">
    <property type="entry name" value="Imm11"/>
</dbReference>
<sequence length="184" mass="21396">MYYRVTETYDDDLYTDATVINMEDVMSFRVTIPQKLGNSFPLLHLKLDSDLRPNDYFKSGPFVIVSSKMKAILESFNAEYEFFDVVITSDKTTYPKGDYFFAHLLCAIDFINKKQSIYKPYDSNDAFIEKVEKLIINERTLHGSPVAMLKNCFENITIYQDKLVEKLIKESVLGIEYEKLTSEI</sequence>
<dbReference type="OrthoDB" id="9862572at2"/>
<comment type="caution">
    <text evidence="2">The sequence shown here is derived from an EMBL/GenBank/DDBJ whole genome shotgun (WGS) entry which is preliminary data.</text>
</comment>
<dbReference type="AlphaFoldDB" id="A0A2T7AV28"/>
<evidence type="ECO:0000313" key="2">
    <source>
        <dbReference type="EMBL" id="PUX15659.1"/>
    </source>
</evidence>
<proteinExistence type="predicted"/>
<dbReference type="EMBL" id="MSAG01000061">
    <property type="protein sequence ID" value="PUX15659.1"/>
    <property type="molecule type" value="Genomic_DNA"/>
</dbReference>
<reference evidence="2" key="1">
    <citation type="submission" date="2016-12" db="EMBL/GenBank/DDBJ databases">
        <title>Analysis of the Molecular Diversity Among Cronobacter Species Isolated from Filth Flies Using a Pan Genomic DNA Microarray.</title>
        <authorList>
            <person name="Pava-Ripoll M."/>
            <person name="Tall B."/>
            <person name="Farber J."/>
            <person name="Fanning S."/>
            <person name="Lehner A."/>
            <person name="Stephan R."/>
            <person name="Pagotto F."/>
            <person name="Iverson C."/>
            <person name="Ziobro G."/>
            <person name="Miller A."/>
            <person name="Pearson R."/>
            <person name="Yan Q."/>
            <person name="Kim M."/>
            <person name="Jeong S."/>
            <person name="Park J."/>
            <person name="Jun S."/>
            <person name="Choi H."/>
            <person name="Chung T."/>
            <person name="Yoo Y."/>
            <person name="Park E."/>
            <person name="Hwang S."/>
            <person name="Lee B."/>
            <person name="Sathyamoorthy V."/>
            <person name="Carter L."/>
            <person name="Mammel M."/>
            <person name="Jackson S."/>
            <person name="Kothary M."/>
            <person name="Patel I."/>
            <person name="Grim C."/>
            <person name="Gopinath G."/>
            <person name="Gangiredla J."/>
            <person name="Chase H."/>
        </authorList>
    </citation>
    <scope>NUCLEOTIDE SEQUENCE [LARGE SCALE GENOMIC DNA]</scope>
    <source>
        <strain evidence="2">MOD1-Sh41s</strain>
    </source>
</reference>
<dbReference type="Pfam" id="PF07791">
    <property type="entry name" value="Imm11"/>
    <property type="match status" value="1"/>
</dbReference>
<organism evidence="2">
    <name type="scientific">Cronobacter turicensis</name>
    <dbReference type="NCBI Taxonomy" id="413502"/>
    <lineage>
        <taxon>Bacteria</taxon>
        <taxon>Pseudomonadati</taxon>
        <taxon>Pseudomonadota</taxon>
        <taxon>Gammaproteobacteria</taxon>
        <taxon>Enterobacterales</taxon>
        <taxon>Enterobacteriaceae</taxon>
        <taxon>Cronobacter</taxon>
    </lineage>
</organism>
<accession>A0A2T7AV28</accession>
<name>A0A2T7AV28_9ENTR</name>
<evidence type="ECO:0000259" key="1">
    <source>
        <dbReference type="Pfam" id="PF07791"/>
    </source>
</evidence>
<dbReference type="RefSeq" id="WP_075199769.1">
    <property type="nucleotide sequence ID" value="NZ_CP187984.1"/>
</dbReference>
<gene>
    <name evidence="2" type="ORF">BS411_22140</name>
</gene>